<dbReference type="SUPFAM" id="SSF52172">
    <property type="entry name" value="CheY-like"/>
    <property type="match status" value="1"/>
</dbReference>
<dbReference type="InterPro" id="IPR011006">
    <property type="entry name" value="CheY-like_superfamily"/>
</dbReference>
<reference evidence="3" key="1">
    <citation type="submission" date="2016-12" db="EMBL/GenBank/DDBJ databases">
        <authorList>
            <person name="Moulin L."/>
        </authorList>
    </citation>
    <scope>NUCLEOTIDE SEQUENCE [LARGE SCALE GENOMIC DNA]</scope>
    <source>
        <strain evidence="3">STM 7183</strain>
    </source>
</reference>
<dbReference type="GO" id="GO:0000160">
    <property type="term" value="P:phosphorelay signal transduction system"/>
    <property type="evidence" value="ECO:0007669"/>
    <property type="project" value="InterPro"/>
</dbReference>
<dbReference type="AlphaFoldDB" id="A0A1N7S1L1"/>
<dbReference type="PROSITE" id="PS50110">
    <property type="entry name" value="RESPONSE_REGULATORY"/>
    <property type="match status" value="1"/>
</dbReference>
<dbReference type="Proteomes" id="UP000195569">
    <property type="component" value="Unassembled WGS sequence"/>
</dbReference>
<sequence length="188" mass="20488">MGTRETFAASSGSLIEAFDALCAVLNTQGRESLAFARARARYEVAHLFWRSHQLRLRADAEASRFTSPGAGRRLLVVHEREPVAASVLQMAKLQGFEAASSSCEDLADSLSALRPQLVFLDGEPHGASKIEAIDLCRRRARRCRIVLLSAARNPTRSWPGVDAVMTRPASVQAILQRCCELVPMAGLA</sequence>
<organism evidence="3 4">
    <name type="scientific">Paraburkholderia piptadeniae</name>
    <dbReference type="NCBI Taxonomy" id="1701573"/>
    <lineage>
        <taxon>Bacteria</taxon>
        <taxon>Pseudomonadati</taxon>
        <taxon>Pseudomonadota</taxon>
        <taxon>Betaproteobacteria</taxon>
        <taxon>Burkholderiales</taxon>
        <taxon>Burkholderiaceae</taxon>
        <taxon>Paraburkholderia</taxon>
    </lineage>
</organism>
<keyword evidence="4" id="KW-1185">Reference proteome</keyword>
<accession>A0A1N7S1L1</accession>
<proteinExistence type="predicted"/>
<evidence type="ECO:0000313" key="3">
    <source>
        <dbReference type="EMBL" id="SIT41245.1"/>
    </source>
</evidence>
<dbReference type="Gene3D" id="3.40.50.2300">
    <property type="match status" value="1"/>
</dbReference>
<evidence type="ECO:0000256" key="1">
    <source>
        <dbReference type="PROSITE-ProRule" id="PRU00169"/>
    </source>
</evidence>
<name>A0A1N7S1L1_9BURK</name>
<protein>
    <recommendedName>
        <fullName evidence="2">Response regulatory domain-containing protein</fullName>
    </recommendedName>
</protein>
<dbReference type="EMBL" id="CYGY02000027">
    <property type="protein sequence ID" value="SIT41245.1"/>
    <property type="molecule type" value="Genomic_DNA"/>
</dbReference>
<feature type="modified residue" description="4-aspartylphosphate" evidence="1">
    <location>
        <position position="121"/>
    </location>
</feature>
<keyword evidence="1" id="KW-0597">Phosphoprotein</keyword>
<gene>
    <name evidence="3" type="ORF">BN2476_270045</name>
</gene>
<evidence type="ECO:0000313" key="4">
    <source>
        <dbReference type="Proteomes" id="UP000195569"/>
    </source>
</evidence>
<evidence type="ECO:0000259" key="2">
    <source>
        <dbReference type="PROSITE" id="PS50110"/>
    </source>
</evidence>
<dbReference type="InterPro" id="IPR001789">
    <property type="entry name" value="Sig_transdc_resp-reg_receiver"/>
</dbReference>
<comment type="caution">
    <text evidence="3">The sequence shown here is derived from an EMBL/GenBank/DDBJ whole genome shotgun (WGS) entry which is preliminary data.</text>
</comment>
<feature type="domain" description="Response regulatory" evidence="2">
    <location>
        <begin position="73"/>
        <end position="182"/>
    </location>
</feature>